<keyword evidence="3" id="KW-1185">Reference proteome</keyword>
<evidence type="ECO:0000313" key="3">
    <source>
        <dbReference type="Proteomes" id="UP000000361"/>
    </source>
</evidence>
<name>A1B6V9_PARDP</name>
<feature type="region of interest" description="Disordered" evidence="1">
    <location>
        <begin position="45"/>
        <end position="79"/>
    </location>
</feature>
<dbReference type="EMBL" id="CP000490">
    <property type="protein sequence ID" value="ABL71253.1"/>
    <property type="molecule type" value="Genomic_DNA"/>
</dbReference>
<dbReference type="STRING" id="318586.Pden_3172"/>
<dbReference type="AlphaFoldDB" id="A1B6V9"/>
<dbReference type="KEGG" id="pde:Pden_3172"/>
<sequence length="148" mass="17037">MGCRGFCLRCAGIRSCTKLLCLVNDAEQDPSRGTRLVVERGPAWNSAAAGKHRDHRPDGRGDVTEKDYLEDVPTGPELTDYDRRHQKLYMRLHDSADDGADWREAVQILFGLDPEREPERARRIYDSHLARARWMKKDGYKLLLRDGR</sequence>
<gene>
    <name evidence="2" type="ordered locus">Pden_3172</name>
</gene>
<dbReference type="eggNOG" id="ENOG5032Z6E">
    <property type="taxonomic scope" value="Bacteria"/>
</dbReference>
<evidence type="ECO:0008006" key="4">
    <source>
        <dbReference type="Google" id="ProtNLM"/>
    </source>
</evidence>
<organism evidence="2 3">
    <name type="scientific">Paracoccus denitrificans (strain Pd 1222)</name>
    <dbReference type="NCBI Taxonomy" id="318586"/>
    <lineage>
        <taxon>Bacteria</taxon>
        <taxon>Pseudomonadati</taxon>
        <taxon>Pseudomonadota</taxon>
        <taxon>Alphaproteobacteria</taxon>
        <taxon>Rhodobacterales</taxon>
        <taxon>Paracoccaceae</taxon>
        <taxon>Paracoccus</taxon>
    </lineage>
</organism>
<proteinExistence type="predicted"/>
<evidence type="ECO:0000313" key="2">
    <source>
        <dbReference type="EMBL" id="ABL71253.1"/>
    </source>
</evidence>
<dbReference type="EnsemblBacteria" id="ABL71253">
    <property type="protein sequence ID" value="ABL71253"/>
    <property type="gene ID" value="Pden_3172"/>
</dbReference>
<accession>A1B6V9</accession>
<dbReference type="Proteomes" id="UP000000361">
    <property type="component" value="Chromosome 2"/>
</dbReference>
<reference evidence="3" key="1">
    <citation type="submission" date="2006-12" db="EMBL/GenBank/DDBJ databases">
        <title>Complete sequence of chromosome 2 of Paracoccus denitrificans PD1222.</title>
        <authorList>
            <person name="Copeland A."/>
            <person name="Lucas S."/>
            <person name="Lapidus A."/>
            <person name="Barry K."/>
            <person name="Detter J.C."/>
            <person name="Glavina del Rio T."/>
            <person name="Hammon N."/>
            <person name="Israni S."/>
            <person name="Dalin E."/>
            <person name="Tice H."/>
            <person name="Pitluck S."/>
            <person name="Munk A.C."/>
            <person name="Brettin T."/>
            <person name="Bruce D."/>
            <person name="Han C."/>
            <person name="Tapia R."/>
            <person name="Gilna P."/>
            <person name="Schmutz J."/>
            <person name="Larimer F."/>
            <person name="Land M."/>
            <person name="Hauser L."/>
            <person name="Kyrpides N."/>
            <person name="Lykidis A."/>
            <person name="Spiro S."/>
            <person name="Richardson D.J."/>
            <person name="Moir J.W.B."/>
            <person name="Ferguson S.J."/>
            <person name="van Spanning R.J.M."/>
            <person name="Richardson P."/>
        </authorList>
    </citation>
    <scope>NUCLEOTIDE SEQUENCE [LARGE SCALE GENOMIC DNA]</scope>
    <source>
        <strain evidence="3">Pd 1222</strain>
    </source>
</reference>
<protein>
    <recommendedName>
        <fullName evidence="4">DUF2285 domain-containing protein</fullName>
    </recommendedName>
</protein>
<dbReference type="HOGENOM" id="CLU_1757077_0_0_5"/>
<feature type="compositionally biased region" description="Basic and acidic residues" evidence="1">
    <location>
        <begin position="55"/>
        <end position="69"/>
    </location>
</feature>
<evidence type="ECO:0000256" key="1">
    <source>
        <dbReference type="SAM" id="MobiDB-lite"/>
    </source>
</evidence>